<evidence type="ECO:0000313" key="3">
    <source>
        <dbReference type="EMBL" id="UNP64458.1"/>
    </source>
</evidence>
<accession>A0A9Q8QWZ2</accession>
<keyword evidence="1" id="KW-0920">Virion tegument</keyword>
<organism evidence="3 4">
    <name type="scientific">Saguinine gammaherpesvirus 1</name>
    <dbReference type="NCBI Taxonomy" id="2169901"/>
    <lineage>
        <taxon>Viruses</taxon>
        <taxon>Duplodnaviria</taxon>
        <taxon>Heunggongvirae</taxon>
        <taxon>Peploviricota</taxon>
        <taxon>Herviviricetes</taxon>
        <taxon>Herpesvirales</taxon>
        <taxon>Orthoherpesviridae</taxon>
        <taxon>Gammaherpesvirinae</taxon>
    </lineage>
</organism>
<dbReference type="InterPro" id="IPR007611">
    <property type="entry name" value="Herpes_U30"/>
</dbReference>
<dbReference type="GO" id="GO:0044423">
    <property type="term" value="C:virion component"/>
    <property type="evidence" value="ECO:0007669"/>
    <property type="project" value="UniProtKB-KW"/>
</dbReference>
<sequence>MDNITFKSLKQLSQELVSADNSLTKTRMLLDMETKFIPVTDLTDPVSIQDFLNSLLHVSGTYLDFIKNNVDFFLMRRAAFDYDKNNTDIQSCVQIFKKIIHVFNNIHQSKFVPTDTELTTVFKFKETFKVYTSDLENSTPYDPPVYAHGLLPICYCIEQVMYFNSTNYWCKLKPDHSDLTSDSKDPHLETWLILQHINSTYPNSESKDKLKPQAELLVSKYSYLFLPPSASETFLTMAVAKNQSQNILKAYSDKETITENIPILTFSDTELAAISPKFIFLYDFIIESLCNDKGYTCSDSIIETFLDSGINFLISLSNYIYSVATNEKFEEADIIALKNTLWTHGLTEQSTVTYRSVILSTVPEKTPKWSNFSVFIDHLNQITLFAYYFYKCLNNYSQSSISRTKILRILNTAAVENDDQAIVKHPLVRSFPFKWKVNSLLKVFVPKAPNIINELNTQLSSDFVKSLFKIWAKQTWNIVEKDIIPESIQRPKEIQGVPETQVNAYCQQLTIGSFTYDVSIIKSEFFPKAFIINVLYPKLLDIMSNRLQKNRLLHQLRWLIVFACGEVPILEPVRQSLTSWYFQLIGILENNGTHDCMLHLLDYTKELTDHISYWIPDVKLPLEFLQDIWIKINNDSLKYFFSYCSTFVKLLINDVQRLTWMITLGSRLCHCTYSFNGETNKITIPLTSSTKSTITVPSGMLKMALSTLEKTIHETLTAMNHNRLHDLNEKYMEFLGYRDYTSEITKHTIRIETRIEDISRTEELFSGCFKRFHKILTYGKQSCCFNLTKHFHFLFMDDLVPTSTLKAILNFKEGVDSTDQFMQSLQQSVNVPYDPGKDETTVRGGWSTEDLESVQEIAAEFDTDTKTSIANASSSIKLPYSGKYDTQEVSIDWDQYEKLTQDPKSRQNIFQILSLKKIQTLIK</sequence>
<name>A0A9Q8QWZ2_9GAMA</name>
<keyword evidence="2" id="KW-0946">Virion</keyword>
<proteinExistence type="predicted"/>
<evidence type="ECO:0000256" key="2">
    <source>
        <dbReference type="ARBA" id="ARBA00022844"/>
    </source>
</evidence>
<reference evidence="3" key="1">
    <citation type="submission" date="2021-09" db="EMBL/GenBank/DDBJ databases">
        <title>The complete genome of the Saguinine gammaherpesvirus 1 (SgGHV-1).</title>
        <authorList>
            <person name="Marti-Carreras J."/>
            <person name="Maes P."/>
        </authorList>
    </citation>
    <scope>NUCLEOTIDE SEQUENCE</scope>
    <source>
        <strain evidence="3">S338D</strain>
    </source>
</reference>
<dbReference type="GO" id="GO:0019068">
    <property type="term" value="P:virion assembly"/>
    <property type="evidence" value="ECO:0007669"/>
    <property type="project" value="InterPro"/>
</dbReference>
<evidence type="ECO:0000313" key="4">
    <source>
        <dbReference type="Proteomes" id="UP001142430"/>
    </source>
</evidence>
<dbReference type="Pfam" id="PF04523">
    <property type="entry name" value="Herpes_U30"/>
    <property type="match status" value="1"/>
</dbReference>
<dbReference type="EMBL" id="OK337614">
    <property type="protein sequence ID" value="UNP64458.1"/>
    <property type="molecule type" value="Genomic_DNA"/>
</dbReference>
<evidence type="ECO:0000256" key="1">
    <source>
        <dbReference type="ARBA" id="ARBA00022580"/>
    </source>
</evidence>
<dbReference type="Proteomes" id="UP001142430">
    <property type="component" value="Segment"/>
</dbReference>
<protein>
    <submittedName>
        <fullName evidence="3">Tegument protein</fullName>
    </submittedName>
</protein>